<dbReference type="Gene3D" id="3.30.160.60">
    <property type="entry name" value="Classic Zinc Finger"/>
    <property type="match status" value="5"/>
</dbReference>
<dbReference type="GO" id="GO:0008270">
    <property type="term" value="F:zinc ion binding"/>
    <property type="evidence" value="ECO:0007669"/>
    <property type="project" value="UniProtKB-KW"/>
</dbReference>
<evidence type="ECO:0000256" key="6">
    <source>
        <dbReference type="ARBA" id="ARBA00022833"/>
    </source>
</evidence>
<dbReference type="GO" id="GO:0006357">
    <property type="term" value="P:regulation of transcription by RNA polymerase II"/>
    <property type="evidence" value="ECO:0007669"/>
    <property type="project" value="UniProtKB-ARBA"/>
</dbReference>
<comment type="caution">
    <text evidence="14">The sequence shown here is derived from an EMBL/GenBank/DDBJ whole genome shotgun (WGS) entry which is preliminary data.</text>
</comment>
<dbReference type="PANTHER" id="PTHR16515:SF66">
    <property type="entry name" value="C2H2-TYPE DOMAIN-CONTAINING PROTEIN"/>
    <property type="match status" value="1"/>
</dbReference>
<sequence length="400" mass="45819">MPSHTYKDSDWRSQNHFGMSIKFWQLSQEGESFSVVLPETPYLRQFLRSLMSLMKTDLDLSESIMESVANVLSKFLVKEEVYQLDELVAEAAKMHQLLDEGTNCILTQEAAQMSLPAKDAMVVDLLAEPTSTTSNMSFRSWSPPGEMLRLNPAIKSLDKGIQCDVIGEKEVSGSDSHQLESGKLEKSINSNHRPRKRDQRTQQEPSSTSFPCQFRECGEIFDSRKNLTAHVKRSHGKLFCSTCKCIFWQGKENHLCIRGKAHECKDCGKRFNGSKDLKNHTYTHSKEKPYVCDVCQKGFSQQATLSRHKMAVHVGEKRFECDKCDKKFSLKQYLDKHLRKHSGEKPFVCDHCGLAFSQNGNLRKHARLIHREELNFVCDTCGDSFVQLSYLERHKKMANH</sequence>
<feature type="region of interest" description="Disordered" evidence="12">
    <location>
        <begin position="170"/>
        <end position="210"/>
    </location>
</feature>
<evidence type="ECO:0000256" key="5">
    <source>
        <dbReference type="ARBA" id="ARBA00022771"/>
    </source>
</evidence>
<evidence type="ECO:0000256" key="9">
    <source>
        <dbReference type="ARBA" id="ARBA00023163"/>
    </source>
</evidence>
<dbReference type="InterPro" id="IPR036236">
    <property type="entry name" value="Znf_C2H2_sf"/>
</dbReference>
<evidence type="ECO:0000313" key="15">
    <source>
        <dbReference type="Proteomes" id="UP000318571"/>
    </source>
</evidence>
<keyword evidence="10" id="KW-0539">Nucleus</keyword>
<keyword evidence="15" id="KW-1185">Reference proteome</keyword>
<evidence type="ECO:0000256" key="8">
    <source>
        <dbReference type="ARBA" id="ARBA00023125"/>
    </source>
</evidence>
<name>A0A553NZY5_TIGCA</name>
<feature type="domain" description="C2H2-type" evidence="13">
    <location>
        <begin position="376"/>
        <end position="400"/>
    </location>
</feature>
<keyword evidence="5 11" id="KW-0863">Zinc-finger</keyword>
<gene>
    <name evidence="14" type="ORF">TCAL_02429</name>
</gene>
<dbReference type="EMBL" id="VCGU01000009">
    <property type="protein sequence ID" value="TRY70999.1"/>
    <property type="molecule type" value="Genomic_DNA"/>
</dbReference>
<keyword evidence="7" id="KW-0805">Transcription regulation</keyword>
<dbReference type="Pfam" id="PF00096">
    <property type="entry name" value="zf-C2H2"/>
    <property type="match status" value="6"/>
</dbReference>
<dbReference type="InterPro" id="IPR050331">
    <property type="entry name" value="Zinc_finger"/>
</dbReference>
<keyword evidence="3" id="KW-0479">Metal-binding</keyword>
<dbReference type="GO" id="GO:0005634">
    <property type="term" value="C:nucleus"/>
    <property type="evidence" value="ECO:0007669"/>
    <property type="project" value="UniProtKB-SubCell"/>
</dbReference>
<protein>
    <recommendedName>
        <fullName evidence="13">C2H2-type domain-containing protein</fullName>
    </recommendedName>
</protein>
<feature type="compositionally biased region" description="Basic and acidic residues" evidence="12">
    <location>
        <begin position="170"/>
        <end position="186"/>
    </location>
</feature>
<evidence type="ECO:0000256" key="3">
    <source>
        <dbReference type="ARBA" id="ARBA00022723"/>
    </source>
</evidence>
<evidence type="ECO:0000256" key="12">
    <source>
        <dbReference type="SAM" id="MobiDB-lite"/>
    </source>
</evidence>
<comment type="similarity">
    <text evidence="2">Belongs to the krueppel C2H2-type zinc-finger protein family.</text>
</comment>
<keyword evidence="9" id="KW-0804">Transcription</keyword>
<feature type="domain" description="C2H2-type" evidence="13">
    <location>
        <begin position="319"/>
        <end position="346"/>
    </location>
</feature>
<dbReference type="FunFam" id="3.30.160.60:FF:001289">
    <property type="entry name" value="Zinc finger protein 574"/>
    <property type="match status" value="1"/>
</dbReference>
<evidence type="ECO:0000256" key="2">
    <source>
        <dbReference type="ARBA" id="ARBA00006991"/>
    </source>
</evidence>
<organism evidence="14 15">
    <name type="scientific">Tigriopus californicus</name>
    <name type="common">Marine copepod</name>
    <dbReference type="NCBI Taxonomy" id="6832"/>
    <lineage>
        <taxon>Eukaryota</taxon>
        <taxon>Metazoa</taxon>
        <taxon>Ecdysozoa</taxon>
        <taxon>Arthropoda</taxon>
        <taxon>Crustacea</taxon>
        <taxon>Multicrustacea</taxon>
        <taxon>Hexanauplia</taxon>
        <taxon>Copepoda</taxon>
        <taxon>Harpacticoida</taxon>
        <taxon>Harpacticidae</taxon>
        <taxon>Tigriopus</taxon>
    </lineage>
</organism>
<keyword evidence="4" id="KW-0677">Repeat</keyword>
<dbReference type="SMART" id="SM00355">
    <property type="entry name" value="ZnF_C2H2"/>
    <property type="match status" value="6"/>
</dbReference>
<dbReference type="GO" id="GO:0003677">
    <property type="term" value="F:DNA binding"/>
    <property type="evidence" value="ECO:0007669"/>
    <property type="project" value="UniProtKB-KW"/>
</dbReference>
<evidence type="ECO:0000313" key="14">
    <source>
        <dbReference type="EMBL" id="TRY70999.1"/>
    </source>
</evidence>
<dbReference type="OMA" id="GKAHECK"/>
<accession>A0A553NZY5</accession>
<reference evidence="14 15" key="1">
    <citation type="journal article" date="2018" name="Nat. Ecol. Evol.">
        <title>Genomic signatures of mitonuclear coevolution across populations of Tigriopus californicus.</title>
        <authorList>
            <person name="Barreto F.S."/>
            <person name="Watson E.T."/>
            <person name="Lima T.G."/>
            <person name="Willett C.S."/>
            <person name="Edmands S."/>
            <person name="Li W."/>
            <person name="Burton R.S."/>
        </authorList>
    </citation>
    <scope>NUCLEOTIDE SEQUENCE [LARGE SCALE GENOMIC DNA]</scope>
    <source>
        <strain evidence="14 15">San Diego</strain>
    </source>
</reference>
<dbReference type="FunFam" id="3.30.160.60:FF:001156">
    <property type="entry name" value="Zinc finger protein 407"/>
    <property type="match status" value="1"/>
</dbReference>
<dbReference type="PROSITE" id="PS50157">
    <property type="entry name" value="ZINC_FINGER_C2H2_2"/>
    <property type="match status" value="6"/>
</dbReference>
<dbReference type="FunFam" id="3.30.160.60:FF:000176">
    <property type="entry name" value="zinc finger protein 70"/>
    <property type="match status" value="1"/>
</dbReference>
<keyword evidence="6" id="KW-0862">Zinc</keyword>
<dbReference type="PANTHER" id="PTHR16515">
    <property type="entry name" value="PR DOMAIN ZINC FINGER PROTEIN"/>
    <property type="match status" value="1"/>
</dbReference>
<comment type="subcellular location">
    <subcellularLocation>
        <location evidence="1">Nucleus</location>
    </subcellularLocation>
</comment>
<evidence type="ECO:0000256" key="4">
    <source>
        <dbReference type="ARBA" id="ARBA00022737"/>
    </source>
</evidence>
<dbReference type="OrthoDB" id="5978418at2759"/>
<evidence type="ECO:0000259" key="13">
    <source>
        <dbReference type="PROSITE" id="PS50157"/>
    </source>
</evidence>
<feature type="domain" description="C2H2-type" evidence="13">
    <location>
        <begin position="262"/>
        <end position="289"/>
    </location>
</feature>
<dbReference type="PROSITE" id="PS00028">
    <property type="entry name" value="ZINC_FINGER_C2H2_1"/>
    <property type="match status" value="6"/>
</dbReference>
<dbReference type="FunFam" id="3.30.160.60:FF:000446">
    <property type="entry name" value="Zinc finger protein"/>
    <property type="match status" value="1"/>
</dbReference>
<evidence type="ECO:0000256" key="7">
    <source>
        <dbReference type="ARBA" id="ARBA00023015"/>
    </source>
</evidence>
<dbReference type="AlphaFoldDB" id="A0A553NZY5"/>
<proteinExistence type="inferred from homology"/>
<keyword evidence="8" id="KW-0238">DNA-binding</keyword>
<evidence type="ECO:0000256" key="10">
    <source>
        <dbReference type="ARBA" id="ARBA00023242"/>
    </source>
</evidence>
<dbReference type="STRING" id="6832.A0A553NZY5"/>
<evidence type="ECO:0000256" key="11">
    <source>
        <dbReference type="PROSITE-ProRule" id="PRU00042"/>
    </source>
</evidence>
<feature type="domain" description="C2H2-type" evidence="13">
    <location>
        <begin position="347"/>
        <end position="375"/>
    </location>
</feature>
<evidence type="ECO:0000256" key="1">
    <source>
        <dbReference type="ARBA" id="ARBA00004123"/>
    </source>
</evidence>
<feature type="domain" description="C2H2-type" evidence="13">
    <location>
        <begin position="210"/>
        <end position="235"/>
    </location>
</feature>
<dbReference type="SUPFAM" id="SSF57667">
    <property type="entry name" value="beta-beta-alpha zinc fingers"/>
    <property type="match status" value="2"/>
</dbReference>
<feature type="domain" description="C2H2-type" evidence="13">
    <location>
        <begin position="290"/>
        <end position="318"/>
    </location>
</feature>
<dbReference type="InterPro" id="IPR013087">
    <property type="entry name" value="Znf_C2H2_type"/>
</dbReference>
<dbReference type="Proteomes" id="UP000318571">
    <property type="component" value="Chromosome 9"/>
</dbReference>